<reference evidence="2" key="1">
    <citation type="journal article" date="2022" name="bioRxiv">
        <title>Sequencing and chromosome-scale assembly of the giantPleurodeles waltlgenome.</title>
        <authorList>
            <person name="Brown T."/>
            <person name="Elewa A."/>
            <person name="Iarovenko S."/>
            <person name="Subramanian E."/>
            <person name="Araus A.J."/>
            <person name="Petzold A."/>
            <person name="Susuki M."/>
            <person name="Suzuki K.-i.T."/>
            <person name="Hayashi T."/>
            <person name="Toyoda A."/>
            <person name="Oliveira C."/>
            <person name="Osipova E."/>
            <person name="Leigh N.D."/>
            <person name="Simon A."/>
            <person name="Yun M.H."/>
        </authorList>
    </citation>
    <scope>NUCLEOTIDE SEQUENCE</scope>
    <source>
        <strain evidence="2">20211129_DDA</strain>
        <tissue evidence="2">Liver</tissue>
    </source>
</reference>
<protein>
    <submittedName>
        <fullName evidence="2">Uncharacterized protein</fullName>
    </submittedName>
</protein>
<comment type="caution">
    <text evidence="2">The sequence shown here is derived from an EMBL/GenBank/DDBJ whole genome shotgun (WGS) entry which is preliminary data.</text>
</comment>
<proteinExistence type="predicted"/>
<dbReference type="EMBL" id="JANPWB010000007">
    <property type="protein sequence ID" value="KAJ1174461.1"/>
    <property type="molecule type" value="Genomic_DNA"/>
</dbReference>
<gene>
    <name evidence="2" type="ORF">NDU88_006282</name>
</gene>
<sequence length="136" mass="15494">MRATRHRRQQAAAERQSASPPSFSSPHADRRQRLEVTRHEPGTRPCCKAMFNICLLGHPALRDAEPWFLAPLSREARSFNVEMRLVPGTVIYHSRAERHYTSSAILHRTLRLGYSWILTAVCTEGSSLPFLPVRCT</sequence>
<evidence type="ECO:0000256" key="1">
    <source>
        <dbReference type="SAM" id="MobiDB-lite"/>
    </source>
</evidence>
<organism evidence="2 3">
    <name type="scientific">Pleurodeles waltl</name>
    <name type="common">Iberian ribbed newt</name>
    <dbReference type="NCBI Taxonomy" id="8319"/>
    <lineage>
        <taxon>Eukaryota</taxon>
        <taxon>Metazoa</taxon>
        <taxon>Chordata</taxon>
        <taxon>Craniata</taxon>
        <taxon>Vertebrata</taxon>
        <taxon>Euteleostomi</taxon>
        <taxon>Amphibia</taxon>
        <taxon>Batrachia</taxon>
        <taxon>Caudata</taxon>
        <taxon>Salamandroidea</taxon>
        <taxon>Salamandridae</taxon>
        <taxon>Pleurodelinae</taxon>
        <taxon>Pleurodeles</taxon>
    </lineage>
</organism>
<evidence type="ECO:0000313" key="3">
    <source>
        <dbReference type="Proteomes" id="UP001066276"/>
    </source>
</evidence>
<accession>A0AAV7TED6</accession>
<dbReference type="Proteomes" id="UP001066276">
    <property type="component" value="Chromosome 4_1"/>
</dbReference>
<feature type="compositionally biased region" description="Basic and acidic residues" evidence="1">
    <location>
        <begin position="27"/>
        <end position="39"/>
    </location>
</feature>
<keyword evidence="3" id="KW-1185">Reference proteome</keyword>
<feature type="region of interest" description="Disordered" evidence="1">
    <location>
        <begin position="1"/>
        <end position="39"/>
    </location>
</feature>
<feature type="compositionally biased region" description="Low complexity" evidence="1">
    <location>
        <begin position="10"/>
        <end position="26"/>
    </location>
</feature>
<name>A0AAV7TED6_PLEWA</name>
<dbReference type="AlphaFoldDB" id="A0AAV7TED6"/>
<evidence type="ECO:0000313" key="2">
    <source>
        <dbReference type="EMBL" id="KAJ1174461.1"/>
    </source>
</evidence>